<accession>A0A9X9XGB9</accession>
<evidence type="ECO:0008006" key="3">
    <source>
        <dbReference type="Google" id="ProtNLM"/>
    </source>
</evidence>
<dbReference type="InterPro" id="IPR027417">
    <property type="entry name" value="P-loop_NTPase"/>
</dbReference>
<comment type="caution">
    <text evidence="1">The sequence shown here is derived from an EMBL/GenBank/DDBJ whole genome shotgun (WGS) entry which is preliminary data.</text>
</comment>
<reference evidence="1" key="2">
    <citation type="journal article" date="2021" name="Syst. Appl. Microbiol.">
        <title>Roseomonas hellenica sp. nov., isolated from roots of wild-growing Alkanna tinctoria.</title>
        <authorList>
            <person name="Rat A."/>
            <person name="Naranjo H.D."/>
            <person name="Lebbe L."/>
            <person name="Cnockaert M."/>
            <person name="Krigas N."/>
            <person name="Grigoriadou K."/>
            <person name="Maloupa E."/>
            <person name="Willems A."/>
        </authorList>
    </citation>
    <scope>NUCLEOTIDE SEQUENCE</scope>
    <source>
        <strain evidence="1">LMG 31228</strain>
    </source>
</reference>
<organism evidence="1 2">
    <name type="scientific">Neoroseomonas eburnea</name>
    <dbReference type="NCBI Taxonomy" id="1346889"/>
    <lineage>
        <taxon>Bacteria</taxon>
        <taxon>Pseudomonadati</taxon>
        <taxon>Pseudomonadota</taxon>
        <taxon>Alphaproteobacteria</taxon>
        <taxon>Acetobacterales</taxon>
        <taxon>Acetobacteraceae</taxon>
        <taxon>Neoroseomonas</taxon>
    </lineage>
</organism>
<reference evidence="1" key="1">
    <citation type="submission" date="2020-01" db="EMBL/GenBank/DDBJ databases">
        <authorList>
            <person name="Rat A."/>
        </authorList>
    </citation>
    <scope>NUCLEOTIDE SEQUENCE</scope>
    <source>
        <strain evidence="1">LMG 31228</strain>
    </source>
</reference>
<evidence type="ECO:0000313" key="2">
    <source>
        <dbReference type="Proteomes" id="UP001138709"/>
    </source>
</evidence>
<dbReference type="Gene3D" id="3.30.420.280">
    <property type="match status" value="1"/>
</dbReference>
<keyword evidence="2" id="KW-1185">Reference proteome</keyword>
<name>A0A9X9XGB9_9PROT</name>
<protein>
    <recommendedName>
        <fullName evidence="3">TerL</fullName>
    </recommendedName>
</protein>
<evidence type="ECO:0000313" key="1">
    <source>
        <dbReference type="EMBL" id="MBR0682755.1"/>
    </source>
</evidence>
<dbReference type="EMBL" id="JAAEDL010000022">
    <property type="protein sequence ID" value="MBR0682755.1"/>
    <property type="molecule type" value="Genomic_DNA"/>
</dbReference>
<dbReference type="RefSeq" id="WP_211848292.1">
    <property type="nucleotide sequence ID" value="NZ_JAAEDL010000022.1"/>
</dbReference>
<gene>
    <name evidence="1" type="ORF">GXW74_19845</name>
</gene>
<dbReference type="Gene3D" id="3.40.50.300">
    <property type="entry name" value="P-loop containing nucleotide triphosphate hydrolases"/>
    <property type="match status" value="1"/>
</dbReference>
<sequence length="516" mass="56611">MHLRSVPPVRIEPDGAVLEAYIASRAPVKIVQGPVGSGKSTASWHALMVNALLRQTPSTGGMGLRKGVRYRRTLVLRNTLKQIKDTVLPTKALVMPAHVWGEPTLSGRPRHHIRMPGVDWEILFYGLDDPVASLEDLKSLEVSDVYVSEARYMAREILVAAFERAGRYPPLAAGGCVEPQMLGDTNAPEVGSWLSIISGQSPMPEGLGLEERLAYQKPEGWEYWLQPPAVLEERDAAGEVVGYVPNPAAENLQYLPGGLDYYAKKIGGRTRGEIETELGNKPGARKAGKPVWPGFRREVHARAGLEPVAGHPLLVGVDFGRTPAAAIGQHVFGAWRVFREIVTDSMGARAFARLLKASLAQWYPEFDWACWGDPAGENMEQSDDVSPFLSLRAEGVKVLPAPTNDWVVRRDAVGELLERMADGRPAFMVDPGHCPVLTAGLDGQYAYPRMATGDERYGDRPLKNRFSHVADALQYMVLGGGEGRVLFQRTAVGRAVAPARVVRAATWRHRGWGTRR</sequence>
<proteinExistence type="predicted"/>
<dbReference type="AlphaFoldDB" id="A0A9X9XGB9"/>
<dbReference type="Proteomes" id="UP001138709">
    <property type="component" value="Unassembled WGS sequence"/>
</dbReference>